<dbReference type="PROSITE" id="PS50404">
    <property type="entry name" value="GST_NTER"/>
    <property type="match status" value="1"/>
</dbReference>
<feature type="domain" description="GST C-terminal" evidence="6">
    <location>
        <begin position="91"/>
        <end position="214"/>
    </location>
</feature>
<evidence type="ECO:0000256" key="2">
    <source>
        <dbReference type="ARBA" id="ARBA00022679"/>
    </source>
</evidence>
<dbReference type="EC" id="2.5.1.18" evidence="1"/>
<reference evidence="7" key="1">
    <citation type="submission" date="2023-03" db="EMBL/GenBank/DDBJ databases">
        <title>Massive genome expansion in bonnet fungi (Mycena s.s.) driven by repeated elements and novel gene families across ecological guilds.</title>
        <authorList>
            <consortium name="Lawrence Berkeley National Laboratory"/>
            <person name="Harder C.B."/>
            <person name="Miyauchi S."/>
            <person name="Viragh M."/>
            <person name="Kuo A."/>
            <person name="Thoen E."/>
            <person name="Andreopoulos B."/>
            <person name="Lu D."/>
            <person name="Skrede I."/>
            <person name="Drula E."/>
            <person name="Henrissat B."/>
            <person name="Morin E."/>
            <person name="Kohler A."/>
            <person name="Barry K."/>
            <person name="LaButti K."/>
            <person name="Morin E."/>
            <person name="Salamov A."/>
            <person name="Lipzen A."/>
            <person name="Mereny Z."/>
            <person name="Hegedus B."/>
            <person name="Baldrian P."/>
            <person name="Stursova M."/>
            <person name="Weitz H."/>
            <person name="Taylor A."/>
            <person name="Grigoriev I.V."/>
            <person name="Nagy L.G."/>
            <person name="Martin F."/>
            <person name="Kauserud H."/>
        </authorList>
    </citation>
    <scope>NUCLEOTIDE SEQUENCE</scope>
    <source>
        <strain evidence="7">CBHHK200</strain>
    </source>
</reference>
<evidence type="ECO:0000256" key="3">
    <source>
        <dbReference type="ARBA" id="ARBA00047960"/>
    </source>
</evidence>
<dbReference type="GO" id="GO:0005737">
    <property type="term" value="C:cytoplasm"/>
    <property type="evidence" value="ECO:0007669"/>
    <property type="project" value="TreeGrafter"/>
</dbReference>
<gene>
    <name evidence="7" type="ORF">C8F04DRAFT_1212159</name>
</gene>
<dbReference type="Gene3D" id="1.20.1050.10">
    <property type="match status" value="1"/>
</dbReference>
<dbReference type="SUPFAM" id="SSF52833">
    <property type="entry name" value="Thioredoxin-like"/>
    <property type="match status" value="1"/>
</dbReference>
<dbReference type="EMBL" id="JARJCM010000112">
    <property type="protein sequence ID" value="KAJ7028400.1"/>
    <property type="molecule type" value="Genomic_DNA"/>
</dbReference>
<dbReference type="FunFam" id="3.40.30.10:FF:000016">
    <property type="entry name" value="Glutathione S-transferase F2"/>
    <property type="match status" value="1"/>
</dbReference>
<dbReference type="GO" id="GO:0043295">
    <property type="term" value="F:glutathione binding"/>
    <property type="evidence" value="ECO:0007669"/>
    <property type="project" value="TreeGrafter"/>
</dbReference>
<comment type="caution">
    <text evidence="7">The sequence shown here is derived from an EMBL/GenBank/DDBJ whole genome shotgun (WGS) entry which is preliminary data.</text>
</comment>
<dbReference type="Proteomes" id="UP001218188">
    <property type="component" value="Unassembled WGS sequence"/>
</dbReference>
<evidence type="ECO:0000256" key="4">
    <source>
        <dbReference type="RuleBase" id="RU003494"/>
    </source>
</evidence>
<dbReference type="SFLD" id="SFLDS00019">
    <property type="entry name" value="Glutathione_Transferase_(cytos"/>
    <property type="match status" value="1"/>
</dbReference>
<dbReference type="SFLD" id="SFLDG01154">
    <property type="entry name" value="Main.5:_Phi-like"/>
    <property type="match status" value="1"/>
</dbReference>
<dbReference type="InterPro" id="IPR036249">
    <property type="entry name" value="Thioredoxin-like_sf"/>
</dbReference>
<dbReference type="PANTHER" id="PTHR43900:SF3">
    <property type="entry name" value="GLUTATHIONE S-TRANSFERASE RHO"/>
    <property type="match status" value="1"/>
</dbReference>
<name>A0AAD6WXL6_9AGAR</name>
<accession>A0AAD6WXL6</accession>
<proteinExistence type="inferred from homology"/>
<evidence type="ECO:0000256" key="1">
    <source>
        <dbReference type="ARBA" id="ARBA00012452"/>
    </source>
</evidence>
<dbReference type="PANTHER" id="PTHR43900">
    <property type="entry name" value="GLUTATHIONE S-TRANSFERASE RHO"/>
    <property type="match status" value="1"/>
</dbReference>
<dbReference type="AlphaFoldDB" id="A0AAD6WXL6"/>
<dbReference type="InterPro" id="IPR004045">
    <property type="entry name" value="Glutathione_S-Trfase_N"/>
</dbReference>
<keyword evidence="8" id="KW-1185">Reference proteome</keyword>
<evidence type="ECO:0000259" key="5">
    <source>
        <dbReference type="PROSITE" id="PS50404"/>
    </source>
</evidence>
<evidence type="ECO:0000313" key="7">
    <source>
        <dbReference type="EMBL" id="KAJ7028400.1"/>
    </source>
</evidence>
<dbReference type="GO" id="GO:0006749">
    <property type="term" value="P:glutathione metabolic process"/>
    <property type="evidence" value="ECO:0007669"/>
    <property type="project" value="TreeGrafter"/>
</dbReference>
<dbReference type="InterPro" id="IPR010987">
    <property type="entry name" value="Glutathione-S-Trfase_C-like"/>
</dbReference>
<organism evidence="7 8">
    <name type="scientific">Mycena alexandri</name>
    <dbReference type="NCBI Taxonomy" id="1745969"/>
    <lineage>
        <taxon>Eukaryota</taxon>
        <taxon>Fungi</taxon>
        <taxon>Dikarya</taxon>
        <taxon>Basidiomycota</taxon>
        <taxon>Agaricomycotina</taxon>
        <taxon>Agaricomycetes</taxon>
        <taxon>Agaricomycetidae</taxon>
        <taxon>Agaricales</taxon>
        <taxon>Marasmiineae</taxon>
        <taxon>Mycenaceae</taxon>
        <taxon>Mycena</taxon>
    </lineage>
</organism>
<dbReference type="InterPro" id="IPR004046">
    <property type="entry name" value="GST_C"/>
</dbReference>
<dbReference type="Pfam" id="PF00043">
    <property type="entry name" value="GST_C"/>
    <property type="match status" value="1"/>
</dbReference>
<dbReference type="InterPro" id="IPR040079">
    <property type="entry name" value="Glutathione_S-Trfase"/>
</dbReference>
<evidence type="ECO:0000259" key="6">
    <source>
        <dbReference type="PROSITE" id="PS50405"/>
    </source>
</evidence>
<dbReference type="GO" id="GO:0004364">
    <property type="term" value="F:glutathione transferase activity"/>
    <property type="evidence" value="ECO:0007669"/>
    <property type="project" value="UniProtKB-EC"/>
</dbReference>
<dbReference type="PROSITE" id="PS50405">
    <property type="entry name" value="GST_CTER"/>
    <property type="match status" value="1"/>
</dbReference>
<protein>
    <recommendedName>
        <fullName evidence="1">glutathione transferase</fullName>
        <ecNumber evidence="1">2.5.1.18</ecNumber>
    </recommendedName>
</protein>
<dbReference type="InterPro" id="IPR036282">
    <property type="entry name" value="Glutathione-S-Trfase_C_sf"/>
</dbReference>
<dbReference type="Gene3D" id="3.40.30.10">
    <property type="entry name" value="Glutaredoxin"/>
    <property type="match status" value="1"/>
</dbReference>
<sequence length="214" mass="24033">MTLKVHGNVQSSNTRRVLLVLKEKNIPYELVAVDWIVAEHKRPEWLEFQPFAQMPYIEDDDGFILYESRAIARYLVAKYPAKGPALIPAAGTKQQALFEQAASIEAFNFDPLVTALLTERLVKPFAGQTTDETAVAAIIAQLEGKFAGYERVLSKDKYLAGDEVTLADLFHIPYLSVFGLAKLNFFTAEEEVKKWPNLARWANELLARDSAKSV</sequence>
<feature type="domain" description="GST N-terminal" evidence="5">
    <location>
        <begin position="1"/>
        <end position="83"/>
    </location>
</feature>
<dbReference type="CDD" id="cd03053">
    <property type="entry name" value="GST_N_Phi"/>
    <property type="match status" value="1"/>
</dbReference>
<keyword evidence="2" id="KW-0808">Transferase</keyword>
<evidence type="ECO:0000313" key="8">
    <source>
        <dbReference type="Proteomes" id="UP001218188"/>
    </source>
</evidence>
<comment type="similarity">
    <text evidence="4">Belongs to the GST superfamily.</text>
</comment>
<dbReference type="SUPFAM" id="SSF47616">
    <property type="entry name" value="GST C-terminal domain-like"/>
    <property type="match status" value="1"/>
</dbReference>
<comment type="catalytic activity">
    <reaction evidence="3">
        <text>RX + glutathione = an S-substituted glutathione + a halide anion + H(+)</text>
        <dbReference type="Rhea" id="RHEA:16437"/>
        <dbReference type="ChEBI" id="CHEBI:15378"/>
        <dbReference type="ChEBI" id="CHEBI:16042"/>
        <dbReference type="ChEBI" id="CHEBI:17792"/>
        <dbReference type="ChEBI" id="CHEBI:57925"/>
        <dbReference type="ChEBI" id="CHEBI:90779"/>
        <dbReference type="EC" id="2.5.1.18"/>
    </reaction>
</comment>
<dbReference type="Pfam" id="PF02798">
    <property type="entry name" value="GST_N"/>
    <property type="match status" value="1"/>
</dbReference>
<dbReference type="SFLD" id="SFLDG00358">
    <property type="entry name" value="Main_(cytGST)"/>
    <property type="match status" value="1"/>
</dbReference>